<evidence type="ECO:0000256" key="1">
    <source>
        <dbReference type="ARBA" id="ARBA00004496"/>
    </source>
</evidence>
<dbReference type="SMART" id="SM00981">
    <property type="entry name" value="THUMP"/>
    <property type="match status" value="1"/>
</dbReference>
<dbReference type="NCBIfam" id="TIGR00342">
    <property type="entry name" value="tRNA uracil 4-sulfurtransferase ThiI"/>
    <property type="match status" value="1"/>
</dbReference>
<feature type="domain" description="THUMP" evidence="10">
    <location>
        <begin position="61"/>
        <end position="166"/>
    </location>
</feature>
<dbReference type="InterPro" id="IPR003720">
    <property type="entry name" value="tRNA_STrfase"/>
</dbReference>
<gene>
    <name evidence="9 11" type="primary">thiI</name>
    <name evidence="11" type="ORF">VF724_03220</name>
</gene>
<keyword evidence="2 9" id="KW-0963">Cytoplasm</keyword>
<evidence type="ECO:0000256" key="6">
    <source>
        <dbReference type="ARBA" id="ARBA00022840"/>
    </source>
</evidence>
<sequence>MIDIKMILLRFGELTLKGRNRARFENRVISHVKEVLSAYPKARINRTYGRLYIQLNGEPYDKVSEQLLKVFGLISFSPVLRAELDLHSIQEAALEMMRNLEAPPRTFKVSARRAYKGFPYPTPELNQLIGGHVLRNIPDLKVDVHRPDTDLHVEIREEGAFIFCEIVPALGGYPLGSNGKAMLMLSGGIDSPVAGWLAMRKGLTIEAVHFHSYPYTSERSQQKVIDLARRLSVYSGRIALHMVPFTDIQLRLHQERADNLLITLMRRAMFRITERLAAMHNASAIVTGESLGQVASQTLSSMNVIGRVVTLPVIRPLVAMDKNEIIRLAEKIDTYATSILPFEDCCTLFVPKNTSTNPNLRITEHIEEVSEWLPDLIDEAVQKTETMWITNRDQQKDAHLF</sequence>
<dbReference type="PANTHER" id="PTHR43209">
    <property type="entry name" value="TRNA SULFURTRANSFERASE"/>
    <property type="match status" value="1"/>
</dbReference>
<dbReference type="CDD" id="cd11716">
    <property type="entry name" value="THUMP_ThiI"/>
    <property type="match status" value="1"/>
</dbReference>
<keyword evidence="6 9" id="KW-0067">ATP-binding</keyword>
<evidence type="ECO:0000256" key="4">
    <source>
        <dbReference type="ARBA" id="ARBA00022679"/>
    </source>
</evidence>
<dbReference type="SUPFAM" id="SSF52402">
    <property type="entry name" value="Adenine nucleotide alpha hydrolases-like"/>
    <property type="match status" value="1"/>
</dbReference>
<dbReference type="InterPro" id="IPR004114">
    <property type="entry name" value="THUMP_dom"/>
</dbReference>
<accession>A0ABU5ZG46</accession>
<dbReference type="Pfam" id="PF02568">
    <property type="entry name" value="ThiI"/>
    <property type="match status" value="1"/>
</dbReference>
<keyword evidence="12" id="KW-1185">Reference proteome</keyword>
<dbReference type="PROSITE" id="PS51165">
    <property type="entry name" value="THUMP"/>
    <property type="match status" value="1"/>
</dbReference>
<evidence type="ECO:0000256" key="8">
    <source>
        <dbReference type="ARBA" id="ARBA00022977"/>
    </source>
</evidence>
<evidence type="ECO:0000313" key="12">
    <source>
        <dbReference type="Proteomes" id="UP001310386"/>
    </source>
</evidence>
<dbReference type="Gene3D" id="3.30.2130.30">
    <property type="match status" value="1"/>
</dbReference>
<dbReference type="GO" id="GO:0140741">
    <property type="term" value="F:tRNA-uracil-4 sulfurtransferase activity"/>
    <property type="evidence" value="ECO:0007669"/>
    <property type="project" value="UniProtKB-EC"/>
</dbReference>
<dbReference type="InterPro" id="IPR049961">
    <property type="entry name" value="ThiI_N"/>
</dbReference>
<dbReference type="RefSeq" id="WP_371752780.1">
    <property type="nucleotide sequence ID" value="NZ_JAYJLD010000003.1"/>
</dbReference>
<dbReference type="SUPFAM" id="SSF143437">
    <property type="entry name" value="THUMP domain-like"/>
    <property type="match status" value="1"/>
</dbReference>
<dbReference type="HAMAP" id="MF_00021">
    <property type="entry name" value="ThiI"/>
    <property type="match status" value="1"/>
</dbReference>
<feature type="binding site" evidence="9">
    <location>
        <position position="266"/>
    </location>
    <ligand>
        <name>ATP</name>
        <dbReference type="ChEBI" id="CHEBI:30616"/>
    </ligand>
</feature>
<dbReference type="InterPro" id="IPR020536">
    <property type="entry name" value="ThiI_AANH"/>
</dbReference>
<keyword evidence="8 9" id="KW-0784">Thiamine biosynthesis</keyword>
<dbReference type="Pfam" id="PF22025">
    <property type="entry name" value="ThiI_fer"/>
    <property type="match status" value="1"/>
</dbReference>
<reference evidence="11" key="1">
    <citation type="submission" date="2023-12" db="EMBL/GenBank/DDBJ databases">
        <title>Fervidustalea candida gen. nov., sp. nov., a novel member of the family Paenibacillaceae isolated from a geothermal area.</title>
        <authorList>
            <person name="Li W.-J."/>
            <person name="Jiao J.-Y."/>
            <person name="Chen Y."/>
        </authorList>
    </citation>
    <scope>NUCLEOTIDE SEQUENCE</scope>
    <source>
        <strain evidence="11">SYSU GA230002</strain>
    </source>
</reference>
<dbReference type="InterPro" id="IPR014729">
    <property type="entry name" value="Rossmann-like_a/b/a_fold"/>
</dbReference>
<dbReference type="EC" id="2.8.1.4" evidence="9"/>
<feature type="binding site" evidence="9">
    <location>
        <begin position="209"/>
        <end position="210"/>
    </location>
    <ligand>
        <name>ATP</name>
        <dbReference type="ChEBI" id="CHEBI:30616"/>
    </ligand>
</feature>
<evidence type="ECO:0000256" key="2">
    <source>
        <dbReference type="ARBA" id="ARBA00022490"/>
    </source>
</evidence>
<dbReference type="InterPro" id="IPR054173">
    <property type="entry name" value="ThiI_fer"/>
</dbReference>
<dbReference type="InterPro" id="IPR050102">
    <property type="entry name" value="tRNA_sulfurtransferase_ThiI"/>
</dbReference>
<dbReference type="Gene3D" id="3.40.50.620">
    <property type="entry name" value="HUPs"/>
    <property type="match status" value="1"/>
</dbReference>
<comment type="similarity">
    <text evidence="9">Belongs to the ThiI family.</text>
</comment>
<evidence type="ECO:0000256" key="9">
    <source>
        <dbReference type="HAMAP-Rule" id="MF_00021"/>
    </source>
</evidence>
<keyword evidence="5 9" id="KW-0547">Nucleotide-binding</keyword>
<keyword evidence="4 9" id="KW-0808">Transferase</keyword>
<dbReference type="Pfam" id="PF02926">
    <property type="entry name" value="THUMP"/>
    <property type="match status" value="1"/>
</dbReference>
<keyword evidence="3 9" id="KW-0820">tRNA-binding</keyword>
<dbReference type="Proteomes" id="UP001310386">
    <property type="component" value="Unassembled WGS sequence"/>
</dbReference>
<evidence type="ECO:0000313" key="11">
    <source>
        <dbReference type="EMBL" id="MEB3100666.1"/>
    </source>
</evidence>
<comment type="catalytic activity">
    <reaction evidence="9">
        <text>[ThiS sulfur-carrier protein]-C-terminal Gly-Gly-AMP + S-sulfanyl-L-cysteinyl-[cysteine desulfurase] + AH2 = [ThiS sulfur-carrier protein]-C-terminal-Gly-aminoethanethioate + L-cysteinyl-[cysteine desulfurase] + A + AMP + 2 H(+)</text>
        <dbReference type="Rhea" id="RHEA:43340"/>
        <dbReference type="Rhea" id="RHEA-COMP:12157"/>
        <dbReference type="Rhea" id="RHEA-COMP:12158"/>
        <dbReference type="Rhea" id="RHEA-COMP:12910"/>
        <dbReference type="Rhea" id="RHEA-COMP:19908"/>
        <dbReference type="ChEBI" id="CHEBI:13193"/>
        <dbReference type="ChEBI" id="CHEBI:15378"/>
        <dbReference type="ChEBI" id="CHEBI:17499"/>
        <dbReference type="ChEBI" id="CHEBI:29950"/>
        <dbReference type="ChEBI" id="CHEBI:61963"/>
        <dbReference type="ChEBI" id="CHEBI:90618"/>
        <dbReference type="ChEBI" id="CHEBI:232372"/>
        <dbReference type="ChEBI" id="CHEBI:456215"/>
    </reaction>
</comment>
<dbReference type="EMBL" id="JAYJLD010000003">
    <property type="protein sequence ID" value="MEB3100666.1"/>
    <property type="molecule type" value="Genomic_DNA"/>
</dbReference>
<comment type="subcellular location">
    <subcellularLocation>
        <location evidence="1 9">Cytoplasm</location>
    </subcellularLocation>
</comment>
<name>A0ABU5ZG46_9BACL</name>
<comment type="caution">
    <text evidence="11">The sequence shown here is derived from an EMBL/GenBank/DDBJ whole genome shotgun (WGS) entry which is preliminary data.</text>
</comment>
<comment type="catalytic activity">
    <reaction evidence="9">
        <text>[ThiI sulfur-carrier protein]-S-sulfanyl-L-cysteine + a uridine in tRNA + 2 reduced [2Fe-2S]-[ferredoxin] + ATP + H(+) = [ThiI sulfur-carrier protein]-L-cysteine + a 4-thiouridine in tRNA + 2 oxidized [2Fe-2S]-[ferredoxin] + AMP + diphosphate</text>
        <dbReference type="Rhea" id="RHEA:24176"/>
        <dbReference type="Rhea" id="RHEA-COMP:10000"/>
        <dbReference type="Rhea" id="RHEA-COMP:10001"/>
        <dbReference type="Rhea" id="RHEA-COMP:13337"/>
        <dbReference type="Rhea" id="RHEA-COMP:13338"/>
        <dbReference type="Rhea" id="RHEA-COMP:13339"/>
        <dbReference type="Rhea" id="RHEA-COMP:13340"/>
        <dbReference type="ChEBI" id="CHEBI:15378"/>
        <dbReference type="ChEBI" id="CHEBI:29950"/>
        <dbReference type="ChEBI" id="CHEBI:30616"/>
        <dbReference type="ChEBI" id="CHEBI:33019"/>
        <dbReference type="ChEBI" id="CHEBI:33737"/>
        <dbReference type="ChEBI" id="CHEBI:33738"/>
        <dbReference type="ChEBI" id="CHEBI:61963"/>
        <dbReference type="ChEBI" id="CHEBI:65315"/>
        <dbReference type="ChEBI" id="CHEBI:136798"/>
        <dbReference type="ChEBI" id="CHEBI:456215"/>
        <dbReference type="EC" id="2.8.1.4"/>
    </reaction>
</comment>
<keyword evidence="7 9" id="KW-0694">RNA-binding</keyword>
<dbReference type="PANTHER" id="PTHR43209:SF1">
    <property type="entry name" value="TRNA SULFURTRANSFERASE"/>
    <property type="match status" value="1"/>
</dbReference>
<proteinExistence type="inferred from homology"/>
<dbReference type="CDD" id="cd01712">
    <property type="entry name" value="PPase_ThiI"/>
    <property type="match status" value="1"/>
</dbReference>
<organism evidence="11 12">
    <name type="scientific">Ferviditalea candida</name>
    <dbReference type="NCBI Taxonomy" id="3108399"/>
    <lineage>
        <taxon>Bacteria</taxon>
        <taxon>Bacillati</taxon>
        <taxon>Bacillota</taxon>
        <taxon>Bacilli</taxon>
        <taxon>Bacillales</taxon>
        <taxon>Paenibacillaceae</taxon>
        <taxon>Ferviditalea</taxon>
    </lineage>
</organism>
<evidence type="ECO:0000256" key="5">
    <source>
        <dbReference type="ARBA" id="ARBA00022741"/>
    </source>
</evidence>
<comment type="function">
    <text evidence="9">Catalyzes the ATP-dependent transfer of a sulfur to tRNA to produce 4-thiouridine in position 8 of tRNAs, which functions as a near-UV photosensor. Also catalyzes the transfer of sulfur to the sulfur carrier protein ThiS, forming ThiS-thiocarboxylate. This is a step in the synthesis of thiazole, in the thiamine biosynthesis pathway. The sulfur is donated as persulfide by IscS.</text>
</comment>
<evidence type="ECO:0000256" key="3">
    <source>
        <dbReference type="ARBA" id="ARBA00022555"/>
    </source>
</evidence>
<feature type="binding site" evidence="9">
    <location>
        <begin position="184"/>
        <end position="185"/>
    </location>
    <ligand>
        <name>ATP</name>
        <dbReference type="ChEBI" id="CHEBI:30616"/>
    </ligand>
</feature>
<evidence type="ECO:0000259" key="10">
    <source>
        <dbReference type="PROSITE" id="PS51165"/>
    </source>
</evidence>
<evidence type="ECO:0000256" key="7">
    <source>
        <dbReference type="ARBA" id="ARBA00022884"/>
    </source>
</evidence>
<protein>
    <recommendedName>
        <fullName evidence="9">Probable tRNA sulfurtransferase</fullName>
        <ecNumber evidence="9">2.8.1.4</ecNumber>
    </recommendedName>
    <alternativeName>
        <fullName evidence="9">Sulfur carrier protein ThiS sulfurtransferase</fullName>
    </alternativeName>
    <alternativeName>
        <fullName evidence="9">Thiamine biosynthesis protein ThiI</fullName>
    </alternativeName>
    <alternativeName>
        <fullName evidence="9">tRNA 4-thiouridine synthase</fullName>
    </alternativeName>
</protein>
<comment type="pathway">
    <text evidence="9">Cofactor biosynthesis; thiamine diphosphate biosynthesis.</text>
</comment>
<dbReference type="InterPro" id="IPR049962">
    <property type="entry name" value="THUMP_ThiI"/>
</dbReference>
<feature type="binding site" evidence="9">
    <location>
        <position position="297"/>
    </location>
    <ligand>
        <name>ATP</name>
        <dbReference type="ChEBI" id="CHEBI:30616"/>
    </ligand>
</feature>
<feature type="binding site" evidence="9">
    <location>
        <position position="288"/>
    </location>
    <ligand>
        <name>ATP</name>
        <dbReference type="ChEBI" id="CHEBI:30616"/>
    </ligand>
</feature>